<evidence type="ECO:0000313" key="2">
    <source>
        <dbReference type="Proteomes" id="UP000094412"/>
    </source>
</evidence>
<name>A0A1C2EF23_9HYPH</name>
<proteinExistence type="predicted"/>
<comment type="caution">
    <text evidence="1">The sequence shown here is derived from an EMBL/GenBank/DDBJ whole genome shotgun (WGS) entry which is preliminary data.</text>
</comment>
<sequence length="81" mass="9365">MWFNPPTRQEPYLDRQIDCQEALEPGFQILSEEMIAAGRSRDEIQLAFVNLLAAHDRTQESNAEQEVELAFMCAQMRLPKP</sequence>
<dbReference type="RefSeq" id="WP_024925860.1">
    <property type="nucleotide sequence ID" value="NZ_MDEO01000015.1"/>
</dbReference>
<reference evidence="1 2" key="1">
    <citation type="submission" date="2016-08" db="EMBL/GenBank/DDBJ databases">
        <title>Whole genome sequence of Mesorhizobium sp. strain UASWS1009 isolated from industrial sewage.</title>
        <authorList>
            <person name="Crovadore J."/>
            <person name="Calmin G."/>
            <person name="Chablais R."/>
            <person name="Cochard B."/>
            <person name="Lefort F."/>
        </authorList>
    </citation>
    <scope>NUCLEOTIDE SEQUENCE [LARGE SCALE GENOMIC DNA]</scope>
    <source>
        <strain evidence="1 2">UASWS1009</strain>
    </source>
</reference>
<evidence type="ECO:0000313" key="1">
    <source>
        <dbReference type="EMBL" id="OCX25560.1"/>
    </source>
</evidence>
<dbReference type="Proteomes" id="UP000094412">
    <property type="component" value="Unassembled WGS sequence"/>
</dbReference>
<protein>
    <submittedName>
        <fullName evidence="1">Uncharacterized protein</fullName>
    </submittedName>
</protein>
<dbReference type="AlphaFoldDB" id="A0A1C2EF23"/>
<dbReference type="OrthoDB" id="7774794at2"/>
<gene>
    <name evidence="1" type="ORF">QV13_00140</name>
</gene>
<organism evidence="1 2">
    <name type="scientific">Mesorhizobium hungaricum</name>
    <dbReference type="NCBI Taxonomy" id="1566387"/>
    <lineage>
        <taxon>Bacteria</taxon>
        <taxon>Pseudomonadati</taxon>
        <taxon>Pseudomonadota</taxon>
        <taxon>Alphaproteobacteria</taxon>
        <taxon>Hyphomicrobiales</taxon>
        <taxon>Phyllobacteriaceae</taxon>
        <taxon>Mesorhizobium</taxon>
    </lineage>
</organism>
<dbReference type="EMBL" id="MDEO01000015">
    <property type="protein sequence ID" value="OCX25560.1"/>
    <property type="molecule type" value="Genomic_DNA"/>
</dbReference>
<accession>A0A1C2EF23</accession>
<keyword evidence="2" id="KW-1185">Reference proteome</keyword>